<dbReference type="InterPro" id="IPR007704">
    <property type="entry name" value="PIG-M"/>
</dbReference>
<gene>
    <name evidence="15" type="primary">LOC108563777</name>
</gene>
<organism evidence="14 15">
    <name type="scientific">Nicrophorus vespilloides</name>
    <name type="common">Boreal carrion beetle</name>
    <dbReference type="NCBI Taxonomy" id="110193"/>
    <lineage>
        <taxon>Eukaryota</taxon>
        <taxon>Metazoa</taxon>
        <taxon>Ecdysozoa</taxon>
        <taxon>Arthropoda</taxon>
        <taxon>Hexapoda</taxon>
        <taxon>Insecta</taxon>
        <taxon>Pterygota</taxon>
        <taxon>Neoptera</taxon>
        <taxon>Endopterygota</taxon>
        <taxon>Coleoptera</taxon>
        <taxon>Polyphaga</taxon>
        <taxon>Staphyliniformia</taxon>
        <taxon>Silphidae</taxon>
        <taxon>Nicrophorinae</taxon>
        <taxon>Nicrophorus</taxon>
    </lineage>
</organism>
<evidence type="ECO:0000256" key="13">
    <source>
        <dbReference type="RuleBase" id="RU365064"/>
    </source>
</evidence>
<evidence type="ECO:0000256" key="7">
    <source>
        <dbReference type="ARBA" id="ARBA00022692"/>
    </source>
</evidence>
<comment type="pathway">
    <text evidence="2 13">Glycolipid biosynthesis; glycosylphosphatidylinositol-anchor biosynthesis.</text>
</comment>
<evidence type="ECO:0000256" key="6">
    <source>
        <dbReference type="ARBA" id="ARBA00022679"/>
    </source>
</evidence>
<keyword evidence="7 13" id="KW-0812">Transmembrane</keyword>
<reference evidence="15" key="1">
    <citation type="submission" date="2025-08" db="UniProtKB">
        <authorList>
            <consortium name="RefSeq"/>
        </authorList>
    </citation>
    <scope>IDENTIFICATION</scope>
    <source>
        <tissue evidence="15">Whole Larva</tissue>
    </source>
</reference>
<comment type="subcellular location">
    <subcellularLocation>
        <location evidence="1 13">Endoplasmic reticulum membrane</location>
        <topology evidence="1 13">Multi-pass membrane protein</topology>
    </subcellularLocation>
</comment>
<evidence type="ECO:0000256" key="1">
    <source>
        <dbReference type="ARBA" id="ARBA00004477"/>
    </source>
</evidence>
<feature type="transmembrane region" description="Helical" evidence="13">
    <location>
        <begin position="12"/>
        <end position="34"/>
    </location>
</feature>
<keyword evidence="10 13" id="KW-0472">Membrane</keyword>
<dbReference type="PANTHER" id="PTHR12886:SF0">
    <property type="entry name" value="GPI MANNOSYLTRANSFERASE 1"/>
    <property type="match status" value="1"/>
</dbReference>
<evidence type="ECO:0000256" key="9">
    <source>
        <dbReference type="ARBA" id="ARBA00022989"/>
    </source>
</evidence>
<comment type="function">
    <text evidence="11 13">Catalytic subunit of the glycosylphosphatidylinositol-mannosyltransferase I complex which catalyzes the transfer of the first mannose, via an alpha-1,4 bond from a dolichol-phosphate-mannose (Dol-P-Man) to the glucosaminyl acyl phosphatidylinositol (GlcN-(acyl)PI) intermediate to generate alpha-D-Man-(1-&gt;4)-alpha-D-GlcN-(1-&gt;6)-(1-radyl,2-acyl-sn-glycero-3-phospho)-2-acyl-inositol and participates in the sixth step of the glycosylphosphatidylinositol-anchor biosynthesis.</text>
</comment>
<evidence type="ECO:0000256" key="11">
    <source>
        <dbReference type="ARBA" id="ARBA00093408"/>
    </source>
</evidence>
<feature type="transmembrane region" description="Helical" evidence="13">
    <location>
        <begin position="465"/>
        <end position="485"/>
    </location>
</feature>
<dbReference type="PANTHER" id="PTHR12886">
    <property type="entry name" value="PIG-M MANNOSYLTRANSFERASE"/>
    <property type="match status" value="1"/>
</dbReference>
<dbReference type="GO" id="GO:0016757">
    <property type="term" value="F:glycosyltransferase activity"/>
    <property type="evidence" value="ECO:0007669"/>
    <property type="project" value="UniProtKB-KW"/>
</dbReference>
<comment type="caution">
    <text evidence="13">Lacks conserved residue(s) required for the propagation of feature annotation.</text>
</comment>
<keyword evidence="4 13" id="KW-0337">GPI-anchor biosynthesis</keyword>
<dbReference type="EC" id="2.4.1.-" evidence="13"/>
<dbReference type="Proteomes" id="UP000695000">
    <property type="component" value="Unplaced"/>
</dbReference>
<evidence type="ECO:0000256" key="8">
    <source>
        <dbReference type="ARBA" id="ARBA00022824"/>
    </source>
</evidence>
<keyword evidence="14" id="KW-1185">Reference proteome</keyword>
<dbReference type="Pfam" id="PF05007">
    <property type="entry name" value="Mannosyl_trans"/>
    <property type="match status" value="2"/>
</dbReference>
<dbReference type="RefSeq" id="XP_017778045.1">
    <property type="nucleotide sequence ID" value="XM_017922556.1"/>
</dbReference>
<feature type="transmembrane region" description="Helical" evidence="13">
    <location>
        <begin position="433"/>
        <end position="453"/>
    </location>
</feature>
<evidence type="ECO:0000256" key="4">
    <source>
        <dbReference type="ARBA" id="ARBA00022502"/>
    </source>
</evidence>
<evidence type="ECO:0000256" key="5">
    <source>
        <dbReference type="ARBA" id="ARBA00022676"/>
    </source>
</evidence>
<name>A0ABM1MTZ5_NICVS</name>
<keyword evidence="8 13" id="KW-0256">Endoplasmic reticulum</keyword>
<evidence type="ECO:0000256" key="2">
    <source>
        <dbReference type="ARBA" id="ARBA00004687"/>
    </source>
</evidence>
<proteinExistence type="inferred from homology"/>
<feature type="transmembrane region" description="Helical" evidence="13">
    <location>
        <begin position="359"/>
        <end position="380"/>
    </location>
</feature>
<sequence>MIGKFWNIFKNIHYLWHIIFAVIIRFCFISYGLYHDQYASVAYTDVDYKVFTDASRHVLNYGSPYSRNTYRYSPLIAFFLIPNITLHHAFGKVLFSFTDVIVGLLIRAIVLHSLKLYNGHKQKHESKAPQVAGETLKVEYLNKPNIKNIRYRKKSKRLEGQLITTCKTESEVQADTSMLLWLYNPLSIAIATRGNCDSIAGALVLLTLYCLQCKQKYFLAGLCHGLSVHFRLYPLMYSLAFYMHLSKYSYYATNNLFNYTEPKSKKQKDAKNADNQIVETRKTIFKKQYLMYLVPNTNQLRLVFGCLTSLVVLTSLFYYLYGYKFLYETYIYHLVRKDTRHNFSLFFYLQYLTAGVKNIGMWQSVLIVLPQLILLIVFSIRYGLNKFTLNFAIVTITITMVAYNTVLTSQYFIWILVVLPLCIWQIKITAGVALFIMGIWFAAQAAWLVPAYFLEFQGKNTFLFVWLQSVSFFCANIAILGRLIMNFMSFRKVKM</sequence>
<keyword evidence="6 13" id="KW-0808">Transferase</keyword>
<accession>A0ABM1MTZ5</accession>
<dbReference type="GeneID" id="108563777"/>
<comment type="similarity">
    <text evidence="3 13">Belongs to the PIGM family.</text>
</comment>
<evidence type="ECO:0000313" key="14">
    <source>
        <dbReference type="Proteomes" id="UP000695000"/>
    </source>
</evidence>
<evidence type="ECO:0000256" key="12">
    <source>
        <dbReference type="ARBA" id="ARBA00093608"/>
    </source>
</evidence>
<evidence type="ECO:0000313" key="15">
    <source>
        <dbReference type="RefSeq" id="XP_017778045.1"/>
    </source>
</evidence>
<keyword evidence="9 13" id="KW-1133">Transmembrane helix</keyword>
<evidence type="ECO:0000256" key="3">
    <source>
        <dbReference type="ARBA" id="ARBA00011071"/>
    </source>
</evidence>
<keyword evidence="5 13" id="KW-0328">Glycosyltransferase</keyword>
<feature type="transmembrane region" description="Helical" evidence="13">
    <location>
        <begin position="300"/>
        <end position="321"/>
    </location>
</feature>
<evidence type="ECO:0000256" key="10">
    <source>
        <dbReference type="ARBA" id="ARBA00023136"/>
    </source>
</evidence>
<feature type="transmembrane region" description="Helical" evidence="13">
    <location>
        <begin position="93"/>
        <end position="114"/>
    </location>
</feature>
<protein>
    <recommendedName>
        <fullName evidence="12 13">GPI alpha-1,4-mannosyltransferase I, catalytic subunit</fullName>
        <ecNumber evidence="13">2.4.1.-</ecNumber>
    </recommendedName>
    <alternativeName>
        <fullName evidence="13">GPI mannosyltransferase I</fullName>
    </alternativeName>
</protein>